<dbReference type="AlphaFoldDB" id="A0A392S476"/>
<dbReference type="Proteomes" id="UP000265520">
    <property type="component" value="Unassembled WGS sequence"/>
</dbReference>
<name>A0A392S476_9FABA</name>
<reference evidence="2 3" key="1">
    <citation type="journal article" date="2018" name="Front. Plant Sci.">
        <title>Red Clover (Trifolium pratense) and Zigzag Clover (T. medium) - A Picture of Genomic Similarities and Differences.</title>
        <authorList>
            <person name="Dluhosova J."/>
            <person name="Istvanek J."/>
            <person name="Nedelnik J."/>
            <person name="Repkova J."/>
        </authorList>
    </citation>
    <scope>NUCLEOTIDE SEQUENCE [LARGE SCALE GENOMIC DNA]</scope>
    <source>
        <strain evidence="3">cv. 10/8</strain>
        <tissue evidence="2">Leaf</tissue>
    </source>
</reference>
<keyword evidence="3" id="KW-1185">Reference proteome</keyword>
<comment type="caution">
    <text evidence="2">The sequence shown here is derived from an EMBL/GenBank/DDBJ whole genome shotgun (WGS) entry which is preliminary data.</text>
</comment>
<feature type="domain" description="Putative plant transposon protein" evidence="1">
    <location>
        <begin position="3"/>
        <end position="105"/>
    </location>
</feature>
<sequence>MALEFLSNAWRTGAKKPTRIVQVRGKEVKYTPGAINKLFNFYVPEVCTLKGKRDVKSNVTMEKMETLKSQLCVPNADWVKPSRKFVPTRFKTAQLLDIPRIWAEF</sequence>
<evidence type="ECO:0000313" key="2">
    <source>
        <dbReference type="EMBL" id="MCI43703.1"/>
    </source>
</evidence>
<organism evidence="2 3">
    <name type="scientific">Trifolium medium</name>
    <dbReference type="NCBI Taxonomy" id="97028"/>
    <lineage>
        <taxon>Eukaryota</taxon>
        <taxon>Viridiplantae</taxon>
        <taxon>Streptophyta</taxon>
        <taxon>Embryophyta</taxon>
        <taxon>Tracheophyta</taxon>
        <taxon>Spermatophyta</taxon>
        <taxon>Magnoliopsida</taxon>
        <taxon>eudicotyledons</taxon>
        <taxon>Gunneridae</taxon>
        <taxon>Pentapetalae</taxon>
        <taxon>rosids</taxon>
        <taxon>fabids</taxon>
        <taxon>Fabales</taxon>
        <taxon>Fabaceae</taxon>
        <taxon>Papilionoideae</taxon>
        <taxon>50 kb inversion clade</taxon>
        <taxon>NPAAA clade</taxon>
        <taxon>Hologalegina</taxon>
        <taxon>IRL clade</taxon>
        <taxon>Trifolieae</taxon>
        <taxon>Trifolium</taxon>
    </lineage>
</organism>
<proteinExistence type="predicted"/>
<evidence type="ECO:0000313" key="3">
    <source>
        <dbReference type="Proteomes" id="UP000265520"/>
    </source>
</evidence>
<evidence type="ECO:0000259" key="1">
    <source>
        <dbReference type="Pfam" id="PF20167"/>
    </source>
</evidence>
<dbReference type="EMBL" id="LXQA010321027">
    <property type="protein sequence ID" value="MCI43703.1"/>
    <property type="molecule type" value="Genomic_DNA"/>
</dbReference>
<dbReference type="InterPro" id="IPR046796">
    <property type="entry name" value="Transposase_32_dom"/>
</dbReference>
<protein>
    <recommendedName>
        <fullName evidence="1">Putative plant transposon protein domain-containing protein</fullName>
    </recommendedName>
</protein>
<dbReference type="Pfam" id="PF20167">
    <property type="entry name" value="Transposase_32"/>
    <property type="match status" value="1"/>
</dbReference>
<feature type="non-terminal residue" evidence="2">
    <location>
        <position position="105"/>
    </location>
</feature>
<accession>A0A392S476</accession>